<reference evidence="3" key="4">
    <citation type="submission" date="2025-05" db="UniProtKB">
        <authorList>
            <consortium name="EnsemblFungi"/>
        </authorList>
    </citation>
    <scope>IDENTIFICATION</scope>
    <source>
        <strain evidence="3">isolate 1-1 / race 1 (BBBD)</strain>
    </source>
</reference>
<proteinExistence type="predicted"/>
<reference evidence="2" key="2">
    <citation type="submission" date="2016-05" db="EMBL/GenBank/DDBJ databases">
        <title>Comparative analysis highlights variable genome content of wheat rusts and divergence of the mating loci.</title>
        <authorList>
            <person name="Cuomo C.A."/>
            <person name="Bakkeren G."/>
            <person name="Szabo L."/>
            <person name="Khalil H."/>
            <person name="Joly D."/>
            <person name="Goldberg J."/>
            <person name="Young S."/>
            <person name="Zeng Q."/>
            <person name="Fellers J."/>
        </authorList>
    </citation>
    <scope>NUCLEOTIDE SEQUENCE [LARGE SCALE GENOMIC DNA]</scope>
    <source>
        <strain evidence="2">1-1 BBBD Race 1</strain>
    </source>
</reference>
<evidence type="ECO:0000313" key="2">
    <source>
        <dbReference type="EMBL" id="OAV94400.1"/>
    </source>
</evidence>
<reference evidence="3 4" key="3">
    <citation type="journal article" date="2017" name="G3 (Bethesda)">
        <title>Comparative analysis highlights variable genome content of wheat rusts and divergence of the mating loci.</title>
        <authorList>
            <person name="Cuomo C.A."/>
            <person name="Bakkeren G."/>
            <person name="Khalil H.B."/>
            <person name="Panwar V."/>
            <person name="Joly D."/>
            <person name="Linning R."/>
            <person name="Sakthikumar S."/>
            <person name="Song X."/>
            <person name="Adiconis X."/>
            <person name="Fan L."/>
            <person name="Goldberg J.M."/>
            <person name="Levin J.Z."/>
            <person name="Young S."/>
            <person name="Zeng Q."/>
            <person name="Anikster Y."/>
            <person name="Bruce M."/>
            <person name="Wang M."/>
            <person name="Yin C."/>
            <person name="McCallum B."/>
            <person name="Szabo L.J."/>
            <person name="Hulbert S."/>
            <person name="Chen X."/>
            <person name="Fellers J.P."/>
        </authorList>
    </citation>
    <scope>NUCLEOTIDE SEQUENCE</scope>
    <source>
        <strain evidence="3">isolate 1-1 / race 1 (BBBD)</strain>
        <strain evidence="4">Isolate 1-1 / race 1 (BBBD)</strain>
    </source>
</reference>
<protein>
    <submittedName>
        <fullName evidence="2 3">Uncharacterized protein</fullName>
    </submittedName>
</protein>
<keyword evidence="4" id="KW-1185">Reference proteome</keyword>
<reference evidence="2" key="1">
    <citation type="submission" date="2009-11" db="EMBL/GenBank/DDBJ databases">
        <authorList>
            <consortium name="The Broad Institute Genome Sequencing Platform"/>
            <person name="Ward D."/>
            <person name="Feldgarden M."/>
            <person name="Earl A."/>
            <person name="Young S.K."/>
            <person name="Zeng Q."/>
            <person name="Koehrsen M."/>
            <person name="Alvarado L."/>
            <person name="Berlin A."/>
            <person name="Bochicchio J."/>
            <person name="Borenstein D."/>
            <person name="Chapman S.B."/>
            <person name="Chen Z."/>
            <person name="Engels R."/>
            <person name="Freedman E."/>
            <person name="Gellesch M."/>
            <person name="Goldberg J."/>
            <person name="Griggs A."/>
            <person name="Gujja S."/>
            <person name="Heilman E."/>
            <person name="Heiman D."/>
            <person name="Hepburn T."/>
            <person name="Howarth C."/>
            <person name="Jen D."/>
            <person name="Larson L."/>
            <person name="Lewis B."/>
            <person name="Mehta T."/>
            <person name="Park D."/>
            <person name="Pearson M."/>
            <person name="Roberts A."/>
            <person name="Saif S."/>
            <person name="Shea T."/>
            <person name="Shenoy N."/>
            <person name="Sisk P."/>
            <person name="Stolte C."/>
            <person name="Sykes S."/>
            <person name="Thomson T."/>
            <person name="Walk T."/>
            <person name="White J."/>
            <person name="Yandava C."/>
            <person name="Izard J."/>
            <person name="Baranova O.V."/>
            <person name="Blanton J.M."/>
            <person name="Tanner A.C."/>
            <person name="Dewhirst F.E."/>
            <person name="Haas B."/>
            <person name="Nusbaum C."/>
            <person name="Birren B."/>
        </authorList>
    </citation>
    <scope>NUCLEOTIDE SEQUENCE [LARGE SCALE GENOMIC DNA]</scope>
    <source>
        <strain evidence="2">1-1 BBBD Race 1</strain>
    </source>
</reference>
<sequence>MIQRLFARHCCALLALSSRTLTQSSKNPFGGLASNQTSLANADAHAGVSDTFNVALHDPSVALSTPGTEIGINCPAGVRWNEQYARNLTMKGPTDEETEQAWICSYLARHPDQTLWELFTTTLDQDLEKWKHGPNPAEKAADGVVHFTAEVLKDLIEMMWAAFKWIVKFPFEYKKEWKQVKDLGAELWDGSKIAAHLFYESPINGLKAITGGLFLHLLLHPEEFTAESILLVTAGFKVIHLLIDGVEAIAGSLPPIVGNTLMSVLWFIHSLDDPLLILTPIFTNTAQALQAGKGTLLLDGSSEDEGGFTSDDGSKLVTLPASTIIPASKQCPLLPPDLGAPPLTFGNLCLSPDTSKVREIIFGTSKPSHEFTGEERIEAFNHVQKFWCCYGDNGTNKIPLPEAILQGVPGREQWEGKTFWKSVDIDCQKILNENPRPSSGRLTIAL</sequence>
<organism evidence="2">
    <name type="scientific">Puccinia triticina (isolate 1-1 / race 1 (BBBD))</name>
    <name type="common">Brown leaf rust fungus</name>
    <dbReference type="NCBI Taxonomy" id="630390"/>
    <lineage>
        <taxon>Eukaryota</taxon>
        <taxon>Fungi</taxon>
        <taxon>Dikarya</taxon>
        <taxon>Basidiomycota</taxon>
        <taxon>Pucciniomycotina</taxon>
        <taxon>Pucciniomycetes</taxon>
        <taxon>Pucciniales</taxon>
        <taxon>Pucciniaceae</taxon>
        <taxon>Puccinia</taxon>
    </lineage>
</organism>
<dbReference type="VEuPathDB" id="FungiDB:PTTG_12002"/>
<evidence type="ECO:0000256" key="1">
    <source>
        <dbReference type="SAM" id="SignalP"/>
    </source>
</evidence>
<feature type="signal peptide" evidence="1">
    <location>
        <begin position="1"/>
        <end position="22"/>
    </location>
</feature>
<keyword evidence="1" id="KW-0732">Signal</keyword>
<gene>
    <name evidence="2" type="ORF">PTTG_12002</name>
</gene>
<accession>A0A180GNV2</accession>
<name>A0A180GNV2_PUCT1</name>
<feature type="chain" id="PRO_5008110112" evidence="1">
    <location>
        <begin position="23"/>
        <end position="446"/>
    </location>
</feature>
<evidence type="ECO:0000313" key="3">
    <source>
        <dbReference type="EnsemblFungi" id="PTTG_12002-t43_1-p1"/>
    </source>
</evidence>
<dbReference type="EnsemblFungi" id="PTTG_12002-t43_1">
    <property type="protein sequence ID" value="PTTG_12002-t43_1-p1"/>
    <property type="gene ID" value="PTTG_12002"/>
</dbReference>
<dbReference type="Proteomes" id="UP000005240">
    <property type="component" value="Unassembled WGS sequence"/>
</dbReference>
<dbReference type="EMBL" id="ADAS02000039">
    <property type="protein sequence ID" value="OAV94400.1"/>
    <property type="molecule type" value="Genomic_DNA"/>
</dbReference>
<evidence type="ECO:0000313" key="4">
    <source>
        <dbReference type="Proteomes" id="UP000005240"/>
    </source>
</evidence>
<dbReference type="OrthoDB" id="2500664at2759"/>
<dbReference type="AlphaFoldDB" id="A0A180GNV2"/>